<evidence type="ECO:0000256" key="1">
    <source>
        <dbReference type="ARBA" id="ARBA00004141"/>
    </source>
</evidence>
<dbReference type="PANTHER" id="PTHR11266">
    <property type="entry name" value="PEROXISOMAL MEMBRANE PROTEIN 2, PXMP2 MPV17"/>
    <property type="match status" value="1"/>
</dbReference>
<evidence type="ECO:0000313" key="9">
    <source>
        <dbReference type="Proteomes" id="UP000822688"/>
    </source>
</evidence>
<evidence type="ECO:0000256" key="6">
    <source>
        <dbReference type="RuleBase" id="RU363053"/>
    </source>
</evidence>
<sequence>MRKRGAPSHDRAASHPPGREGGGAQGGWYARHLQTDPIKTKAITLGILNFVGDLVTQLFVEKSGQVDFRRLAAMTSLGLFIVGPILHYWYGFLNRVVKAPGTKGVLIRLSMDQFIFAPIFIAFTFAYLLLMEGNAGKIQQKIQSDWKPTLFANWKLWIPFQFCNFMFVPPILQVLFSNVVGLVWNVYISYASHTPAGGASNKQVSRLQQNIVHVAHEPLRRIPDT</sequence>
<dbReference type="PANTHER" id="PTHR11266:SF80">
    <property type="entry name" value="PEROXISOMAL MEMBRANE PROTEIN 2"/>
    <property type="match status" value="1"/>
</dbReference>
<evidence type="ECO:0000256" key="4">
    <source>
        <dbReference type="ARBA" id="ARBA00022989"/>
    </source>
</evidence>
<dbReference type="OrthoDB" id="430207at2759"/>
<dbReference type="GO" id="GO:0016020">
    <property type="term" value="C:membrane"/>
    <property type="evidence" value="ECO:0007669"/>
    <property type="project" value="UniProtKB-SubCell"/>
</dbReference>
<evidence type="ECO:0000256" key="2">
    <source>
        <dbReference type="ARBA" id="ARBA00006824"/>
    </source>
</evidence>
<proteinExistence type="inferred from homology"/>
<accession>A0A8T0GVR4</accession>
<dbReference type="EMBL" id="CM026430">
    <property type="protein sequence ID" value="KAG0562419.1"/>
    <property type="molecule type" value="Genomic_DNA"/>
</dbReference>
<feature type="transmembrane region" description="Helical" evidence="6">
    <location>
        <begin position="110"/>
        <end position="130"/>
    </location>
</feature>
<keyword evidence="5 6" id="KW-0472">Membrane</keyword>
<dbReference type="Pfam" id="PF04117">
    <property type="entry name" value="Mpv17_PMP22"/>
    <property type="match status" value="1"/>
</dbReference>
<feature type="transmembrane region" description="Helical" evidence="6">
    <location>
        <begin position="71"/>
        <end position="90"/>
    </location>
</feature>
<reference evidence="8" key="1">
    <citation type="submission" date="2020-06" db="EMBL/GenBank/DDBJ databases">
        <title>WGS assembly of Ceratodon purpureus strain R40.</title>
        <authorList>
            <person name="Carey S.B."/>
            <person name="Jenkins J."/>
            <person name="Shu S."/>
            <person name="Lovell J.T."/>
            <person name="Sreedasyam A."/>
            <person name="Maumus F."/>
            <person name="Tiley G.P."/>
            <person name="Fernandez-Pozo N."/>
            <person name="Barry K."/>
            <person name="Chen C."/>
            <person name="Wang M."/>
            <person name="Lipzen A."/>
            <person name="Daum C."/>
            <person name="Saski C.A."/>
            <person name="Payton A.C."/>
            <person name="Mcbreen J.C."/>
            <person name="Conrad R.E."/>
            <person name="Kollar L.M."/>
            <person name="Olsson S."/>
            <person name="Huttunen S."/>
            <person name="Landis J.B."/>
            <person name="Wickett N.J."/>
            <person name="Johnson M.G."/>
            <person name="Rensing S.A."/>
            <person name="Grimwood J."/>
            <person name="Schmutz J."/>
            <person name="Mcdaniel S.F."/>
        </authorList>
    </citation>
    <scope>NUCLEOTIDE SEQUENCE</scope>
    <source>
        <strain evidence="8">R40</strain>
    </source>
</reference>
<keyword evidence="3 6" id="KW-0812">Transmembrane</keyword>
<keyword evidence="9" id="KW-1185">Reference proteome</keyword>
<evidence type="ECO:0000256" key="5">
    <source>
        <dbReference type="ARBA" id="ARBA00023136"/>
    </source>
</evidence>
<gene>
    <name evidence="8" type="ORF">KC19_9G144500</name>
</gene>
<name>A0A8T0GVR4_CERPU</name>
<feature type="region of interest" description="Disordered" evidence="7">
    <location>
        <begin position="1"/>
        <end position="26"/>
    </location>
</feature>
<dbReference type="Proteomes" id="UP000822688">
    <property type="component" value="Chromosome 9"/>
</dbReference>
<dbReference type="GO" id="GO:0005737">
    <property type="term" value="C:cytoplasm"/>
    <property type="evidence" value="ECO:0007669"/>
    <property type="project" value="TreeGrafter"/>
</dbReference>
<evidence type="ECO:0000256" key="3">
    <source>
        <dbReference type="ARBA" id="ARBA00022692"/>
    </source>
</evidence>
<dbReference type="AlphaFoldDB" id="A0A8T0GVR4"/>
<keyword evidence="4 6" id="KW-1133">Transmembrane helix</keyword>
<evidence type="ECO:0000256" key="7">
    <source>
        <dbReference type="SAM" id="MobiDB-lite"/>
    </source>
</evidence>
<dbReference type="InterPro" id="IPR007248">
    <property type="entry name" value="Mpv17_PMP22"/>
</dbReference>
<comment type="similarity">
    <text evidence="2 6">Belongs to the peroxisomal membrane protein PXMP2/4 family.</text>
</comment>
<evidence type="ECO:0000313" key="8">
    <source>
        <dbReference type="EMBL" id="KAG0562419.1"/>
    </source>
</evidence>
<comment type="caution">
    <text evidence="8">The sequence shown here is derived from an EMBL/GenBank/DDBJ whole genome shotgun (WGS) entry which is preliminary data.</text>
</comment>
<comment type="subcellular location">
    <subcellularLocation>
        <location evidence="1">Membrane</location>
        <topology evidence="1">Multi-pass membrane protein</topology>
    </subcellularLocation>
</comment>
<protein>
    <submittedName>
        <fullName evidence="8">Uncharacterized protein</fullName>
    </submittedName>
</protein>
<organism evidence="8 9">
    <name type="scientific">Ceratodon purpureus</name>
    <name type="common">Fire moss</name>
    <name type="synonym">Dicranum purpureum</name>
    <dbReference type="NCBI Taxonomy" id="3225"/>
    <lineage>
        <taxon>Eukaryota</taxon>
        <taxon>Viridiplantae</taxon>
        <taxon>Streptophyta</taxon>
        <taxon>Embryophyta</taxon>
        <taxon>Bryophyta</taxon>
        <taxon>Bryophytina</taxon>
        <taxon>Bryopsida</taxon>
        <taxon>Dicranidae</taxon>
        <taxon>Pseudoditrichales</taxon>
        <taxon>Ditrichaceae</taxon>
        <taxon>Ceratodon</taxon>
    </lineage>
</organism>